<dbReference type="AlphaFoldDB" id="A0A9D5HDR0"/>
<reference evidence="4" key="1">
    <citation type="submission" date="2021-03" db="EMBL/GenBank/DDBJ databases">
        <authorList>
            <person name="Li Z."/>
            <person name="Yang C."/>
        </authorList>
    </citation>
    <scope>NUCLEOTIDE SEQUENCE</scope>
    <source>
        <strain evidence="4">Dzin_1.0</strain>
        <tissue evidence="4">Leaf</tissue>
    </source>
</reference>
<comment type="caution">
    <text evidence="4">The sequence shown here is derived from an EMBL/GenBank/DDBJ whole genome shotgun (WGS) entry which is preliminary data.</text>
</comment>
<sequence length="129" mass="15334">MISRPKCLFFLCNIIIIILVGESRFSKNSPEPDIYEEYVKRNEILRKEKEAQVANIPLVGDQKKERDEEIEKEEEKEEEEEGEEEETECNEDIDRDEDEGLLLEELNRRAEDFIARVNMQRSLEARMLL</sequence>
<gene>
    <name evidence="4" type="ORF">J5N97_020516</name>
</gene>
<dbReference type="EMBL" id="JAGGNH010000005">
    <property type="protein sequence ID" value="KAJ0972557.1"/>
    <property type="molecule type" value="Genomic_DNA"/>
</dbReference>
<feature type="signal peptide" evidence="2">
    <location>
        <begin position="1"/>
        <end position="23"/>
    </location>
</feature>
<dbReference type="Proteomes" id="UP001085076">
    <property type="component" value="Miscellaneous, Linkage group lg05"/>
</dbReference>
<dbReference type="Pfam" id="PF14364">
    <property type="entry name" value="DUF4408"/>
    <property type="match status" value="1"/>
</dbReference>
<keyword evidence="5" id="KW-1185">Reference proteome</keyword>
<feature type="compositionally biased region" description="Acidic residues" evidence="1">
    <location>
        <begin position="70"/>
        <end position="97"/>
    </location>
</feature>
<evidence type="ECO:0000313" key="5">
    <source>
        <dbReference type="Proteomes" id="UP001085076"/>
    </source>
</evidence>
<dbReference type="PANTHER" id="PTHR35762:SF2">
    <property type="entry name" value="TRANSMEMBRANE PROTEIN"/>
    <property type="match status" value="1"/>
</dbReference>
<evidence type="ECO:0000313" key="4">
    <source>
        <dbReference type="EMBL" id="KAJ0972557.1"/>
    </source>
</evidence>
<feature type="chain" id="PRO_5039264173" description="DUF4408 domain-containing protein" evidence="2">
    <location>
        <begin position="24"/>
        <end position="129"/>
    </location>
</feature>
<accession>A0A9D5HDR0</accession>
<organism evidence="4 5">
    <name type="scientific">Dioscorea zingiberensis</name>
    <dbReference type="NCBI Taxonomy" id="325984"/>
    <lineage>
        <taxon>Eukaryota</taxon>
        <taxon>Viridiplantae</taxon>
        <taxon>Streptophyta</taxon>
        <taxon>Embryophyta</taxon>
        <taxon>Tracheophyta</taxon>
        <taxon>Spermatophyta</taxon>
        <taxon>Magnoliopsida</taxon>
        <taxon>Liliopsida</taxon>
        <taxon>Dioscoreales</taxon>
        <taxon>Dioscoreaceae</taxon>
        <taxon>Dioscorea</taxon>
    </lineage>
</organism>
<protein>
    <recommendedName>
        <fullName evidence="3">DUF4408 domain-containing protein</fullName>
    </recommendedName>
</protein>
<dbReference type="OrthoDB" id="781735at2759"/>
<evidence type="ECO:0000256" key="1">
    <source>
        <dbReference type="SAM" id="MobiDB-lite"/>
    </source>
</evidence>
<feature type="region of interest" description="Disordered" evidence="1">
    <location>
        <begin position="56"/>
        <end position="97"/>
    </location>
</feature>
<evidence type="ECO:0000259" key="3">
    <source>
        <dbReference type="Pfam" id="PF14364"/>
    </source>
</evidence>
<evidence type="ECO:0000256" key="2">
    <source>
        <dbReference type="SAM" id="SignalP"/>
    </source>
</evidence>
<keyword evidence="2" id="KW-0732">Signal</keyword>
<feature type="domain" description="DUF4408" evidence="3">
    <location>
        <begin position="3"/>
        <end position="25"/>
    </location>
</feature>
<dbReference type="PANTHER" id="PTHR35762">
    <property type="entry name" value="TRANSMEMBRANE PROTEIN"/>
    <property type="match status" value="1"/>
</dbReference>
<reference evidence="4" key="2">
    <citation type="journal article" date="2022" name="Hortic Res">
        <title>The genome of Dioscorea zingiberensis sheds light on the biosynthesis, origin and evolution of the medicinally important diosgenin saponins.</title>
        <authorList>
            <person name="Li Y."/>
            <person name="Tan C."/>
            <person name="Li Z."/>
            <person name="Guo J."/>
            <person name="Li S."/>
            <person name="Chen X."/>
            <person name="Wang C."/>
            <person name="Dai X."/>
            <person name="Yang H."/>
            <person name="Song W."/>
            <person name="Hou L."/>
            <person name="Xu J."/>
            <person name="Tong Z."/>
            <person name="Xu A."/>
            <person name="Yuan X."/>
            <person name="Wang W."/>
            <person name="Yang Q."/>
            <person name="Chen L."/>
            <person name="Sun Z."/>
            <person name="Wang K."/>
            <person name="Pan B."/>
            <person name="Chen J."/>
            <person name="Bao Y."/>
            <person name="Liu F."/>
            <person name="Qi X."/>
            <person name="Gang D.R."/>
            <person name="Wen J."/>
            <person name="Li J."/>
        </authorList>
    </citation>
    <scope>NUCLEOTIDE SEQUENCE</scope>
    <source>
        <strain evidence="4">Dzin_1.0</strain>
    </source>
</reference>
<proteinExistence type="predicted"/>
<dbReference type="InterPro" id="IPR025520">
    <property type="entry name" value="DUF4408"/>
</dbReference>
<name>A0A9D5HDR0_9LILI</name>